<dbReference type="InterPro" id="IPR015797">
    <property type="entry name" value="NUDIX_hydrolase-like_dom_sf"/>
</dbReference>
<dbReference type="GO" id="GO:0005829">
    <property type="term" value="C:cytosol"/>
    <property type="evidence" value="ECO:0007669"/>
    <property type="project" value="TreeGrafter"/>
</dbReference>
<dbReference type="GO" id="GO:0006753">
    <property type="term" value="P:nucleoside phosphate metabolic process"/>
    <property type="evidence" value="ECO:0007669"/>
    <property type="project" value="TreeGrafter"/>
</dbReference>
<dbReference type="EMBL" id="CADCVT010000283">
    <property type="protein sequence ID" value="CAA9515829.1"/>
    <property type="molecule type" value="Genomic_DNA"/>
</dbReference>
<dbReference type="GO" id="GO:0047631">
    <property type="term" value="F:ADP-ribose diphosphatase activity"/>
    <property type="evidence" value="ECO:0007669"/>
    <property type="project" value="UniProtKB-EC"/>
</dbReference>
<dbReference type="PANTHER" id="PTHR11839">
    <property type="entry name" value="UDP/ADP-SUGAR PYROPHOSPHATASE"/>
    <property type="match status" value="1"/>
</dbReference>
<dbReference type="InterPro" id="IPR000086">
    <property type="entry name" value="NUDIX_hydrolase_dom"/>
</dbReference>
<dbReference type="SUPFAM" id="SSF55811">
    <property type="entry name" value="Nudix"/>
    <property type="match status" value="1"/>
</dbReference>
<dbReference type="Pfam" id="PF00293">
    <property type="entry name" value="NUDIX"/>
    <property type="match status" value="1"/>
</dbReference>
<evidence type="ECO:0000256" key="1">
    <source>
        <dbReference type="ARBA" id="ARBA00001946"/>
    </source>
</evidence>
<evidence type="ECO:0000259" key="3">
    <source>
        <dbReference type="PROSITE" id="PS51462"/>
    </source>
</evidence>
<dbReference type="AlphaFoldDB" id="A0A6J4T870"/>
<keyword evidence="2 4" id="KW-0378">Hydrolase</keyword>
<dbReference type="PROSITE" id="PS51462">
    <property type="entry name" value="NUDIX"/>
    <property type="match status" value="1"/>
</dbReference>
<reference evidence="4" key="1">
    <citation type="submission" date="2020-02" db="EMBL/GenBank/DDBJ databases">
        <authorList>
            <person name="Meier V. D."/>
        </authorList>
    </citation>
    <scope>NUCLEOTIDE SEQUENCE</scope>
    <source>
        <strain evidence="4">AVDCRST_MAG85</strain>
    </source>
</reference>
<evidence type="ECO:0000313" key="4">
    <source>
        <dbReference type="EMBL" id="CAA9515829.1"/>
    </source>
</evidence>
<evidence type="ECO:0000256" key="2">
    <source>
        <dbReference type="ARBA" id="ARBA00022801"/>
    </source>
</evidence>
<proteinExistence type="predicted"/>
<name>A0A6J4T870_9ACTN</name>
<dbReference type="GO" id="GO:0019693">
    <property type="term" value="P:ribose phosphate metabolic process"/>
    <property type="evidence" value="ECO:0007669"/>
    <property type="project" value="TreeGrafter"/>
</dbReference>
<dbReference type="Gene3D" id="3.90.79.10">
    <property type="entry name" value="Nucleoside Triphosphate Pyrophosphohydrolase"/>
    <property type="match status" value="1"/>
</dbReference>
<comment type="cofactor">
    <cofactor evidence="1">
        <name>Mg(2+)</name>
        <dbReference type="ChEBI" id="CHEBI:18420"/>
    </cofactor>
</comment>
<dbReference type="CDD" id="cd03424">
    <property type="entry name" value="NUDIX_ADPRase_Nudt5_UGPPase_Nudt14"/>
    <property type="match status" value="1"/>
</dbReference>
<protein>
    <submittedName>
        <fullName evidence="4">ADP-ribose pyrophosphatase</fullName>
        <ecNumber evidence="4">3.6.1.13</ecNumber>
    </submittedName>
</protein>
<sequence length="177" mass="19507">MITDPDDQTTIHDGPRFKVLKGTFGDKQREWVEAPDAVAVVAYDDQQVYLVRQPREAIGRDDVLEIPAGIMDVEGESPLETGKRELEEEIGMQADDWLHATTFFSTSGFTDEQVHVFLATGLRKVAEPDVEGEEGIELVTWPIDQIDGLIDGNADAKTLVGLLWLRRAQLNGGTAGT</sequence>
<gene>
    <name evidence="4" type="ORF">AVDCRST_MAG85-2604</name>
</gene>
<dbReference type="EC" id="3.6.1.13" evidence="4"/>
<organism evidence="4">
    <name type="scientific">uncultured Solirubrobacteraceae bacterium</name>
    <dbReference type="NCBI Taxonomy" id="1162706"/>
    <lineage>
        <taxon>Bacteria</taxon>
        <taxon>Bacillati</taxon>
        <taxon>Actinomycetota</taxon>
        <taxon>Thermoleophilia</taxon>
        <taxon>Solirubrobacterales</taxon>
        <taxon>Solirubrobacteraceae</taxon>
        <taxon>environmental samples</taxon>
    </lineage>
</organism>
<accession>A0A6J4T870</accession>
<feature type="domain" description="Nudix hydrolase" evidence="3">
    <location>
        <begin position="33"/>
        <end position="163"/>
    </location>
</feature>
<dbReference type="PANTHER" id="PTHR11839:SF18">
    <property type="entry name" value="NUDIX HYDROLASE DOMAIN-CONTAINING PROTEIN"/>
    <property type="match status" value="1"/>
</dbReference>